<evidence type="ECO:0000259" key="2">
    <source>
        <dbReference type="Pfam" id="PF00496"/>
    </source>
</evidence>
<dbReference type="Proteomes" id="UP000011705">
    <property type="component" value="Chromosome"/>
</dbReference>
<dbReference type="Gene3D" id="3.90.76.10">
    <property type="entry name" value="Dipeptide-binding Protein, Domain 1"/>
    <property type="match status" value="1"/>
</dbReference>
<dbReference type="PIRSF" id="PIRSF002741">
    <property type="entry name" value="MppA"/>
    <property type="match status" value="1"/>
</dbReference>
<dbReference type="CDD" id="cd08520">
    <property type="entry name" value="PBP2_NikA_DppA_OppA_like_21"/>
    <property type="match status" value="1"/>
</dbReference>
<organism evidence="3">
    <name type="scientific">Treponema denticola H-22</name>
    <dbReference type="NCBI Taxonomy" id="999432"/>
    <lineage>
        <taxon>Bacteria</taxon>
        <taxon>Pseudomonadati</taxon>
        <taxon>Spirochaetota</taxon>
        <taxon>Spirochaetia</taxon>
        <taxon>Spirochaetales</taxon>
        <taxon>Treponemataceae</taxon>
        <taxon>Treponema</taxon>
    </lineage>
</organism>
<dbReference type="GO" id="GO:0015833">
    <property type="term" value="P:peptide transport"/>
    <property type="evidence" value="ECO:0007669"/>
    <property type="project" value="TreeGrafter"/>
</dbReference>
<evidence type="ECO:0000313" key="3">
    <source>
        <dbReference type="EMBL" id="EMB33482.1"/>
    </source>
</evidence>
<protein>
    <recommendedName>
        <fullName evidence="2">Solute-binding protein family 5 domain-containing protein</fullName>
    </recommendedName>
</protein>
<dbReference type="PANTHER" id="PTHR30290:SF64">
    <property type="entry name" value="ABC TRANSPORTER PERIPLASMIC BINDING PROTEIN"/>
    <property type="match status" value="1"/>
</dbReference>
<dbReference type="PATRIC" id="fig|999432.5.peg.1347"/>
<dbReference type="GO" id="GO:1904680">
    <property type="term" value="F:peptide transmembrane transporter activity"/>
    <property type="evidence" value="ECO:0007669"/>
    <property type="project" value="TreeGrafter"/>
</dbReference>
<comment type="caution">
    <text evidence="3">The sequence shown here is derived from an EMBL/GenBank/DDBJ whole genome shotgun (WGS) entry which is preliminary data.</text>
</comment>
<dbReference type="GO" id="GO:0042884">
    <property type="term" value="P:microcin transport"/>
    <property type="evidence" value="ECO:0007669"/>
    <property type="project" value="TreeGrafter"/>
</dbReference>
<reference evidence="3" key="1">
    <citation type="submission" date="2012-01" db="EMBL/GenBank/DDBJ databases">
        <title>The Genome Sequence of Treponema denticola H-22.</title>
        <authorList>
            <consortium name="The Broad Institute Genome Sequencing Platform"/>
            <person name="Earl A."/>
            <person name="Ward D."/>
            <person name="Feldgarden M."/>
            <person name="Gevers D."/>
            <person name="Blanton J.M."/>
            <person name="Fenno C.J."/>
            <person name="Baranova O.V."/>
            <person name="Mathney J."/>
            <person name="Dewhirst F.E."/>
            <person name="Izard J."/>
            <person name="Young S.K."/>
            <person name="Zeng Q."/>
            <person name="Gargeya S."/>
            <person name="Fitzgerald M."/>
            <person name="Haas B."/>
            <person name="Abouelleil A."/>
            <person name="Alvarado L."/>
            <person name="Arachchi H.M."/>
            <person name="Berlin A."/>
            <person name="Chapman S.B."/>
            <person name="Gearin G."/>
            <person name="Goldberg J."/>
            <person name="Griggs A."/>
            <person name="Gujja S."/>
            <person name="Hansen M."/>
            <person name="Heiman D."/>
            <person name="Howarth C."/>
            <person name="Larimer J."/>
            <person name="Lui A."/>
            <person name="MacDonald P.J.P."/>
            <person name="McCowen C."/>
            <person name="Montmayeur A."/>
            <person name="Murphy C."/>
            <person name="Neiman D."/>
            <person name="Pearson M."/>
            <person name="Priest M."/>
            <person name="Roberts A."/>
            <person name="Saif S."/>
            <person name="Shea T."/>
            <person name="Sisk P."/>
            <person name="Stolte C."/>
            <person name="Sykes S."/>
            <person name="Wortman J."/>
            <person name="Nusbaum C."/>
            <person name="Birren B."/>
        </authorList>
    </citation>
    <scope>NUCLEOTIDE SEQUENCE [LARGE SCALE GENOMIC DNA]</scope>
    <source>
        <strain evidence="3">H-22</strain>
    </source>
</reference>
<dbReference type="Pfam" id="PF00496">
    <property type="entry name" value="SBP_bac_5"/>
    <property type="match status" value="1"/>
</dbReference>
<dbReference type="RefSeq" id="WP_002684355.1">
    <property type="nucleotide sequence ID" value="NZ_CM001795.1"/>
</dbReference>
<dbReference type="PROSITE" id="PS51257">
    <property type="entry name" value="PROKAR_LIPOPROTEIN"/>
    <property type="match status" value="1"/>
</dbReference>
<name>A0A0E2E671_TREDN</name>
<dbReference type="AlphaFoldDB" id="A0A0E2E671"/>
<evidence type="ECO:0000256" key="1">
    <source>
        <dbReference type="ARBA" id="ARBA00022729"/>
    </source>
</evidence>
<sequence>MLNKTIRALGLCALCVVLTVSCSKEKTADMQSPAAKKDADIVLREAGGDFGYPNPFRHQNRGPGFFKMELIYDSLLEKDEKGLIPWLAKEWSVSEDGQTYTFTIVDNATWHDGKPLTAEDAAFTVKYFETHPPMRGGLILHGKYLMDSVTVNGNTVTIHIPEYTPTALEKIGSMRIIPKHVWENIEDPAKFSGEGDVVGSGPYKLVSYQSEQGAYKMVRFDEFWGLKPAVAAIEWIPVSDNILAFNNEEIDITNLPADLVKNYENNSEFKVVKNFGLHDFRFYFNFDKIPAFRDKEVRQAIAYAIDRNELIEKLERGSGLEGSQGYLHPAHPMYNPNLPKYEFNPEKAKELMKGRTITAQLTVGSSPKEVKMAELIKIRLADIGITLDVVSVDSKARDGMIRDKTYQTAIVESGGMGGDADMLREIYSSKTKKPHLAGYANAQLDDLLYRQSIERNAETRKQLIYSIQEILADEIPMLLLYGKIDNTVYRPAKYDRWTVRYDHAKLDHPKLSYIIRP</sequence>
<dbReference type="InterPro" id="IPR000914">
    <property type="entry name" value="SBP_5_dom"/>
</dbReference>
<dbReference type="GO" id="GO:0043190">
    <property type="term" value="C:ATP-binding cassette (ABC) transporter complex"/>
    <property type="evidence" value="ECO:0007669"/>
    <property type="project" value="InterPro"/>
</dbReference>
<dbReference type="Gene3D" id="3.10.105.10">
    <property type="entry name" value="Dipeptide-binding Protein, Domain 3"/>
    <property type="match status" value="1"/>
</dbReference>
<dbReference type="GO" id="GO:0030288">
    <property type="term" value="C:outer membrane-bounded periplasmic space"/>
    <property type="evidence" value="ECO:0007669"/>
    <property type="project" value="TreeGrafter"/>
</dbReference>
<feature type="domain" description="Solute-binding protein family 5" evidence="2">
    <location>
        <begin position="83"/>
        <end position="432"/>
    </location>
</feature>
<dbReference type="HOGENOM" id="CLU_017028_8_4_12"/>
<proteinExistence type="predicted"/>
<keyword evidence="1" id="KW-0732">Signal</keyword>
<dbReference type="PANTHER" id="PTHR30290">
    <property type="entry name" value="PERIPLASMIC BINDING COMPONENT OF ABC TRANSPORTER"/>
    <property type="match status" value="1"/>
</dbReference>
<dbReference type="InterPro" id="IPR030678">
    <property type="entry name" value="Peptide/Ni-bd"/>
</dbReference>
<dbReference type="InterPro" id="IPR039424">
    <property type="entry name" value="SBP_5"/>
</dbReference>
<gene>
    <name evidence="3" type="ORF">HMPREF9726_01296</name>
</gene>
<dbReference type="SUPFAM" id="SSF53850">
    <property type="entry name" value="Periplasmic binding protein-like II"/>
    <property type="match status" value="1"/>
</dbReference>
<dbReference type="EMBL" id="AGDV01000011">
    <property type="protein sequence ID" value="EMB33482.1"/>
    <property type="molecule type" value="Genomic_DNA"/>
</dbReference>
<accession>A0A0E2E671</accession>
<dbReference type="Gene3D" id="3.40.190.10">
    <property type="entry name" value="Periplasmic binding protein-like II"/>
    <property type="match status" value="1"/>
</dbReference>